<comment type="caution">
    <text evidence="1">The sequence shown here is derived from an EMBL/GenBank/DDBJ whole genome shotgun (WGS) entry which is preliminary data.</text>
</comment>
<protein>
    <submittedName>
        <fullName evidence="1">Uncharacterized protein</fullName>
    </submittedName>
</protein>
<accession>A0ACC2AI78</accession>
<reference evidence="2" key="1">
    <citation type="journal article" date="2024" name="Proc. Natl. Acad. Sci. U.S.A.">
        <title>Extraordinary preservation of gene collinearity over three hundred million years revealed in homosporous lycophytes.</title>
        <authorList>
            <person name="Li C."/>
            <person name="Wickell D."/>
            <person name="Kuo L.Y."/>
            <person name="Chen X."/>
            <person name="Nie B."/>
            <person name="Liao X."/>
            <person name="Peng D."/>
            <person name="Ji J."/>
            <person name="Jenkins J."/>
            <person name="Williams M."/>
            <person name="Shu S."/>
            <person name="Plott C."/>
            <person name="Barry K."/>
            <person name="Rajasekar S."/>
            <person name="Grimwood J."/>
            <person name="Han X."/>
            <person name="Sun S."/>
            <person name="Hou Z."/>
            <person name="He W."/>
            <person name="Dai G."/>
            <person name="Sun C."/>
            <person name="Schmutz J."/>
            <person name="Leebens-Mack J.H."/>
            <person name="Li F.W."/>
            <person name="Wang L."/>
        </authorList>
    </citation>
    <scope>NUCLEOTIDE SEQUENCE [LARGE SCALE GENOMIC DNA]</scope>
    <source>
        <strain evidence="2">cv. PW_Plant_1</strain>
    </source>
</reference>
<proteinExistence type="predicted"/>
<dbReference type="EMBL" id="CM055112">
    <property type="protein sequence ID" value="KAJ7517208.1"/>
    <property type="molecule type" value="Genomic_DNA"/>
</dbReference>
<keyword evidence="2" id="KW-1185">Reference proteome</keyword>
<gene>
    <name evidence="1" type="ORF">O6H91_21G014700</name>
</gene>
<evidence type="ECO:0000313" key="2">
    <source>
        <dbReference type="Proteomes" id="UP001162992"/>
    </source>
</evidence>
<dbReference type="Proteomes" id="UP001162992">
    <property type="component" value="Chromosome 21"/>
</dbReference>
<organism evidence="1 2">
    <name type="scientific">Diphasiastrum complanatum</name>
    <name type="common">Issler's clubmoss</name>
    <name type="synonym">Lycopodium complanatum</name>
    <dbReference type="NCBI Taxonomy" id="34168"/>
    <lineage>
        <taxon>Eukaryota</taxon>
        <taxon>Viridiplantae</taxon>
        <taxon>Streptophyta</taxon>
        <taxon>Embryophyta</taxon>
        <taxon>Tracheophyta</taxon>
        <taxon>Lycopodiopsida</taxon>
        <taxon>Lycopodiales</taxon>
        <taxon>Lycopodiaceae</taxon>
        <taxon>Lycopodioideae</taxon>
        <taxon>Diphasiastrum</taxon>
    </lineage>
</organism>
<evidence type="ECO:0000313" key="1">
    <source>
        <dbReference type="EMBL" id="KAJ7517208.1"/>
    </source>
</evidence>
<name>A0ACC2AI78_DIPCM</name>
<sequence length="1172" mass="131675">MDSNGNGDPVVAVTEDSLLLLEKETTHAVQVALHIRPLIPLERLQGCKDCITVVPGEPQVQLGTHCFTFDHVYGSTATPSSDIFDECVLPLLEGLFNGYNATVLAYGQTGSGKTYTMGTAYTAGGGTEGIIPQAMEMIFARVESLKDKADFQIRVSFIEILKEEVHDLLDLNPPAIVKSDACNSGGAFGSGAVKSMLPGKLPIQIRETTNGGITLAGVTEVDVRSLQEMASCLEQGSLSRATASTNMNSRSSRSHAIFTITVEQRRKWEFSLGGMTPMEDGGDEFLCAKLHLVDLAGSERAKKTGADGMRFKEGVHINKGLLALGNVISALGDDRKRKEGGHVPYRDSKLTRLLQDSLGGNSKTVMIACVSPADSNAEETLNTLKYANRARNIQNKPTVNRDPIGAEMQRMRQQLELLQAELLCVRATGCPSEDIQVLKQKVTWLEASNSALRAELQQSQDKFHTMSQQLLDAQVERDKLQLRLEKLRNAKDFSELDEEVESQKTNLLQAYLVRIQELESELQEIQASGDQLIDISRPRSILSSINMGNNSSVVSEADYSDIADRDAGALDGTISLLPVITGQRALDDQDQQVSYGFANGRPVDISAEAEAETVAVKELEHNFLRDCLDKELQNLNKQLEQKEAEMRTFAKSDTVVLKQHFERKLVELEEEKRSLQRERDNLFAELEALASSSDEQTQKMQEAYVLKLKDLETQILDLKKKQDNQAQLLRQKQRSDEAAIRLQDEIHRIKQQKVQLQNKIKQESEQFRTWKATREKELLQLRKEGRRNEYEMHKLQALHQRQKLVLQRKTEEAATVTRRLKELLESRRSSSRESMPPGMGLTNGVSAQNNEKTLQQWLDHELEVAVRVHEVRTAYEKQRDSRAALAKELAKLKEEDHLRKASPGFSRNDKEGAPRISSSDIQDLSLSPSTRQARICLLESMLSTSSSALVAMASQLSEAEERERNCSGRARWQHVRTLGDAKNLLNFIFNAAVFARCQWRDKEVENRELKEKIGELSEELRLSEVHRKEVEYQQRLKEQAVAVALATAAKVGTDPTLKRGGDDLFKGYSQLGSLGQMQLQYNDKSLNLRSPGTVGYPYDFRKVTAVGHSAGAKQAGSSTGKLWRWKRSHQRWSLHFKWKWQKPWRLSEWIRHGDESLARVRPAKVLNVLEMM</sequence>